<dbReference type="Proteomes" id="UP000001514">
    <property type="component" value="Unassembled WGS sequence"/>
</dbReference>
<evidence type="ECO:0000256" key="1">
    <source>
        <dbReference type="SAM" id="MobiDB-lite"/>
    </source>
</evidence>
<organism evidence="3">
    <name type="scientific">Selaginella moellendorffii</name>
    <name type="common">Spikemoss</name>
    <dbReference type="NCBI Taxonomy" id="88036"/>
    <lineage>
        <taxon>Eukaryota</taxon>
        <taxon>Viridiplantae</taxon>
        <taxon>Streptophyta</taxon>
        <taxon>Embryophyta</taxon>
        <taxon>Tracheophyta</taxon>
        <taxon>Lycopodiopsida</taxon>
        <taxon>Selaginellales</taxon>
        <taxon>Selaginellaceae</taxon>
        <taxon>Selaginella</taxon>
    </lineage>
</organism>
<dbReference type="InParanoid" id="D8TAW8"/>
<dbReference type="KEGG" id="smo:SELMODRAFT_430904"/>
<dbReference type="HOGENOM" id="CLU_2214560_0_0_1"/>
<dbReference type="Gramene" id="EFJ06227">
    <property type="protein sequence ID" value="EFJ06227"/>
    <property type="gene ID" value="SELMODRAFT_430904"/>
</dbReference>
<dbReference type="EMBL" id="GL377705">
    <property type="protein sequence ID" value="EFJ06227.1"/>
    <property type="molecule type" value="Genomic_DNA"/>
</dbReference>
<keyword evidence="3" id="KW-1185">Reference proteome</keyword>
<protein>
    <submittedName>
        <fullName evidence="2">Uncharacterized protein</fullName>
    </submittedName>
</protein>
<feature type="region of interest" description="Disordered" evidence="1">
    <location>
        <begin position="86"/>
        <end position="107"/>
    </location>
</feature>
<dbReference type="AlphaFoldDB" id="D8TAW8"/>
<accession>D8TAW8</accession>
<feature type="compositionally biased region" description="Polar residues" evidence="1">
    <location>
        <begin position="90"/>
        <end position="101"/>
    </location>
</feature>
<proteinExistence type="predicted"/>
<sequence>MAQRFQREITLVLTELESSELAPRVIDSEDERDIHLKAARLFGWRGLIVSYSRSCSIHRSTSSQARDSMCSGNNVGEDYGALPITEILSKESSQSNYQPGDSCSKRR</sequence>
<name>D8TAW8_SELML</name>
<evidence type="ECO:0000313" key="3">
    <source>
        <dbReference type="Proteomes" id="UP000001514"/>
    </source>
</evidence>
<gene>
    <name evidence="2" type="ORF">SELMODRAFT_430904</name>
</gene>
<reference evidence="2 3" key="1">
    <citation type="journal article" date="2011" name="Science">
        <title>The Selaginella genome identifies genetic changes associated with the evolution of vascular plants.</title>
        <authorList>
            <person name="Banks J.A."/>
            <person name="Nishiyama T."/>
            <person name="Hasebe M."/>
            <person name="Bowman J.L."/>
            <person name="Gribskov M."/>
            <person name="dePamphilis C."/>
            <person name="Albert V.A."/>
            <person name="Aono N."/>
            <person name="Aoyama T."/>
            <person name="Ambrose B.A."/>
            <person name="Ashton N.W."/>
            <person name="Axtell M.J."/>
            <person name="Barker E."/>
            <person name="Barker M.S."/>
            <person name="Bennetzen J.L."/>
            <person name="Bonawitz N.D."/>
            <person name="Chapple C."/>
            <person name="Cheng C."/>
            <person name="Correa L.G."/>
            <person name="Dacre M."/>
            <person name="DeBarry J."/>
            <person name="Dreyer I."/>
            <person name="Elias M."/>
            <person name="Engstrom E.M."/>
            <person name="Estelle M."/>
            <person name="Feng L."/>
            <person name="Finet C."/>
            <person name="Floyd S.K."/>
            <person name="Frommer W.B."/>
            <person name="Fujita T."/>
            <person name="Gramzow L."/>
            <person name="Gutensohn M."/>
            <person name="Harholt J."/>
            <person name="Hattori M."/>
            <person name="Heyl A."/>
            <person name="Hirai T."/>
            <person name="Hiwatashi Y."/>
            <person name="Ishikawa M."/>
            <person name="Iwata M."/>
            <person name="Karol K.G."/>
            <person name="Koehler B."/>
            <person name="Kolukisaoglu U."/>
            <person name="Kubo M."/>
            <person name="Kurata T."/>
            <person name="Lalonde S."/>
            <person name="Li K."/>
            <person name="Li Y."/>
            <person name="Litt A."/>
            <person name="Lyons E."/>
            <person name="Manning G."/>
            <person name="Maruyama T."/>
            <person name="Michael T.P."/>
            <person name="Mikami K."/>
            <person name="Miyazaki S."/>
            <person name="Morinaga S."/>
            <person name="Murata T."/>
            <person name="Mueller-Roeber B."/>
            <person name="Nelson D.R."/>
            <person name="Obara M."/>
            <person name="Oguri Y."/>
            <person name="Olmstead R.G."/>
            <person name="Onodera N."/>
            <person name="Petersen B.L."/>
            <person name="Pils B."/>
            <person name="Prigge M."/>
            <person name="Rensing S.A."/>
            <person name="Riano-Pachon D.M."/>
            <person name="Roberts A.W."/>
            <person name="Sato Y."/>
            <person name="Scheller H.V."/>
            <person name="Schulz B."/>
            <person name="Schulz C."/>
            <person name="Shakirov E.V."/>
            <person name="Shibagaki N."/>
            <person name="Shinohara N."/>
            <person name="Shippen D.E."/>
            <person name="Soerensen I."/>
            <person name="Sotooka R."/>
            <person name="Sugimoto N."/>
            <person name="Sugita M."/>
            <person name="Sumikawa N."/>
            <person name="Tanurdzic M."/>
            <person name="Theissen G."/>
            <person name="Ulvskov P."/>
            <person name="Wakazuki S."/>
            <person name="Weng J.K."/>
            <person name="Willats W.W."/>
            <person name="Wipf D."/>
            <person name="Wolf P.G."/>
            <person name="Yang L."/>
            <person name="Zimmer A.D."/>
            <person name="Zhu Q."/>
            <person name="Mitros T."/>
            <person name="Hellsten U."/>
            <person name="Loque D."/>
            <person name="Otillar R."/>
            <person name="Salamov A."/>
            <person name="Schmutz J."/>
            <person name="Shapiro H."/>
            <person name="Lindquist E."/>
            <person name="Lucas S."/>
            <person name="Rokhsar D."/>
            <person name="Grigoriev I.V."/>
        </authorList>
    </citation>
    <scope>NUCLEOTIDE SEQUENCE [LARGE SCALE GENOMIC DNA]</scope>
</reference>
<evidence type="ECO:0000313" key="2">
    <source>
        <dbReference type="EMBL" id="EFJ06227.1"/>
    </source>
</evidence>